<evidence type="ECO:0000313" key="2">
    <source>
        <dbReference type="EMBL" id="ATR78937.1"/>
    </source>
</evidence>
<proteinExistence type="predicted"/>
<evidence type="ECO:0000259" key="1">
    <source>
        <dbReference type="PROSITE" id="PS50011"/>
    </source>
</evidence>
<dbReference type="InterPro" id="IPR051681">
    <property type="entry name" value="Ser/Thr_Kinases-Pseudokinases"/>
</dbReference>
<name>A0A2D2LV76_FAUOS</name>
<reference evidence="3" key="1">
    <citation type="submission" date="2017-11" db="EMBL/GenBank/DDBJ databases">
        <title>Complete genome sequence of Moraxella osloensis NP7 isolated from human skin.</title>
        <authorList>
            <person name="Lee K."/>
            <person name="Lim J.Y."/>
            <person name="Hwang I."/>
        </authorList>
    </citation>
    <scope>NUCLEOTIDE SEQUENCE [LARGE SCALE GENOMIC DNA]</scope>
    <source>
        <strain evidence="3">NP7</strain>
    </source>
</reference>
<dbReference type="SUPFAM" id="SSF56112">
    <property type="entry name" value="Protein kinase-like (PK-like)"/>
    <property type="match status" value="1"/>
</dbReference>
<organism evidence="2 3">
    <name type="scientific">Faucicola osloensis</name>
    <name type="common">Moraxella osloensis</name>
    <dbReference type="NCBI Taxonomy" id="34062"/>
    <lineage>
        <taxon>Bacteria</taxon>
        <taxon>Pseudomonadati</taxon>
        <taxon>Pseudomonadota</taxon>
        <taxon>Gammaproteobacteria</taxon>
        <taxon>Moraxellales</taxon>
        <taxon>Moraxellaceae</taxon>
        <taxon>Faucicola</taxon>
    </lineage>
</organism>
<dbReference type="CDD" id="cd14014">
    <property type="entry name" value="STKc_PknB_like"/>
    <property type="match status" value="1"/>
</dbReference>
<evidence type="ECO:0000313" key="3">
    <source>
        <dbReference type="Proteomes" id="UP000229340"/>
    </source>
</evidence>
<dbReference type="PROSITE" id="PS00108">
    <property type="entry name" value="PROTEIN_KINASE_ST"/>
    <property type="match status" value="1"/>
</dbReference>
<dbReference type="PANTHER" id="PTHR44329:SF214">
    <property type="entry name" value="PROTEIN KINASE DOMAIN-CONTAINING PROTEIN"/>
    <property type="match status" value="1"/>
</dbReference>
<dbReference type="Gene3D" id="1.10.510.10">
    <property type="entry name" value="Transferase(Phosphotransferase) domain 1"/>
    <property type="match status" value="1"/>
</dbReference>
<protein>
    <recommendedName>
        <fullName evidence="1">Protein kinase domain-containing protein</fullName>
    </recommendedName>
</protein>
<dbReference type="SMART" id="SM00220">
    <property type="entry name" value="S_TKc"/>
    <property type="match status" value="1"/>
</dbReference>
<dbReference type="PROSITE" id="PS50011">
    <property type="entry name" value="PROTEIN_KINASE_DOM"/>
    <property type="match status" value="1"/>
</dbReference>
<gene>
    <name evidence="2" type="ORF">NP7_06520</name>
</gene>
<accession>A0A2D2LV76</accession>
<dbReference type="STRING" id="34062.AXE82_02665"/>
<dbReference type="InterPro" id="IPR008271">
    <property type="entry name" value="Ser/Thr_kinase_AS"/>
</dbReference>
<dbReference type="EMBL" id="CP024443">
    <property type="protein sequence ID" value="ATR78937.1"/>
    <property type="molecule type" value="Genomic_DNA"/>
</dbReference>
<dbReference type="RefSeq" id="WP_100270183.1">
    <property type="nucleotide sequence ID" value="NZ_CP024443.1"/>
</dbReference>
<dbReference type="GO" id="GO:0005524">
    <property type="term" value="F:ATP binding"/>
    <property type="evidence" value="ECO:0007669"/>
    <property type="project" value="InterPro"/>
</dbReference>
<dbReference type="InterPro" id="IPR011009">
    <property type="entry name" value="Kinase-like_dom_sf"/>
</dbReference>
<dbReference type="AlphaFoldDB" id="A0A2D2LV76"/>
<dbReference type="Pfam" id="PF00069">
    <property type="entry name" value="Pkinase"/>
    <property type="match status" value="1"/>
</dbReference>
<feature type="domain" description="Protein kinase" evidence="1">
    <location>
        <begin position="8"/>
        <end position="330"/>
    </location>
</feature>
<dbReference type="InterPro" id="IPR000719">
    <property type="entry name" value="Prot_kinase_dom"/>
</dbReference>
<sequence length="332" mass="37028">MIETRSTHPALVIIKNGCQSLVTDLQPLSASNPLNHTQLWYGLWHSAHSPPTAVVVKQLLPQFNATNLAHFEQEINALHHCQSLAIDSTHATSGIPTLYASNLLPDTLIFDQQQPQQSVSPCLVMSYHPGETLKSLIYAHAKLPILNFQQKMTIFLHSCQVVNRLHQFGLMHLDLKPANFIVKPNLEVVLIDFGLSDFSFSDIDFNNIALSGTRAKNTSLNCKTYTAGTPAYMSPEQFTGQPLDKFSDYYSLGVIGYELLMGCLPFMANDYPGWAIAHCQQPVPFLCPNHQLSEFACQACQPFIDKLLAKRVENRINDLANIINALKILLNQ</sequence>
<dbReference type="PANTHER" id="PTHR44329">
    <property type="entry name" value="SERINE/THREONINE-PROTEIN KINASE TNNI3K-RELATED"/>
    <property type="match status" value="1"/>
</dbReference>
<dbReference type="GO" id="GO:0004674">
    <property type="term" value="F:protein serine/threonine kinase activity"/>
    <property type="evidence" value="ECO:0007669"/>
    <property type="project" value="TreeGrafter"/>
</dbReference>
<dbReference type="Proteomes" id="UP000229340">
    <property type="component" value="Chromosome"/>
</dbReference>